<reference evidence="2" key="1">
    <citation type="submission" date="2024-06" db="EMBL/GenBank/DDBJ databases">
        <authorList>
            <person name="Liu X."/>
            <person name="Lenzi L."/>
            <person name="Haldenby T S."/>
            <person name="Uol C."/>
        </authorList>
    </citation>
    <scope>NUCLEOTIDE SEQUENCE</scope>
</reference>
<proteinExistence type="predicted"/>
<organism evidence="2 3">
    <name type="scientific">Calicophoron daubneyi</name>
    <name type="common">Rumen fluke</name>
    <name type="synonym">Paramphistomum daubneyi</name>
    <dbReference type="NCBI Taxonomy" id="300641"/>
    <lineage>
        <taxon>Eukaryota</taxon>
        <taxon>Metazoa</taxon>
        <taxon>Spiralia</taxon>
        <taxon>Lophotrochozoa</taxon>
        <taxon>Platyhelminthes</taxon>
        <taxon>Trematoda</taxon>
        <taxon>Digenea</taxon>
        <taxon>Plagiorchiida</taxon>
        <taxon>Pronocephalata</taxon>
        <taxon>Paramphistomoidea</taxon>
        <taxon>Paramphistomidae</taxon>
        <taxon>Calicophoron</taxon>
    </lineage>
</organism>
<dbReference type="AlphaFoldDB" id="A0AAV2TFB0"/>
<dbReference type="EMBL" id="CAXLJL010000268">
    <property type="protein sequence ID" value="CAL5135830.1"/>
    <property type="molecule type" value="Genomic_DNA"/>
</dbReference>
<sequence length="632" mass="72641">MTYNTEFQTRFNLAKFLLDYVDFNECADRENRIKNGLVRKLGDFQKLAWAADVCQGKLEPRMVPIRKTCNVREDTEYLYITHELARMLEEFYRGRVKEESKGTTEDKGEKLIGKAKCAPKRKHFISKLSKEFSALVRDESFRVVMRQAEGMSEVLGIMWRPTRPVESVGQYAIAKHASIHYILSTHAILPSSECFTPEDIQRIMHLPMEWIGALPRQEDTRCITKFIARFADLFARKPVKATEDMEDPLDRHARKCGQRVFMDIIHYACDGTMPPKPVSQLRRGLLTDHMIFGFKVQDIYESIRRPPLDWEDQLSRHDVKIVDMPVVEASSEVNEHRFRRPVKDHCRQQVHSLFVPVDESSVQREASMAMTAMTAMAKKDASRLFKYQKSRALKRAAQVMNYPFMHDLRQKQVEDTPAQLVREENYFRNIVQNLPHRSYGLENLGLINAKVLAGRKPPRFNASWLIDPTEKDDANKKPYIWDPDRRIHREYAIRSARLPSIVPSSGAQRNGPSGLMKSKRHTLESFDNDEGPPSQAFSDGVTGVSVQEADRKLGNRLAHLPQQTNFVSAQKRNLPNGASAVASKTGSSLNNPNSWLRTSPSSNYSDELNFPRTGSRARKCLFPPIPKNKRYF</sequence>
<dbReference type="Proteomes" id="UP001497525">
    <property type="component" value="Unassembled WGS sequence"/>
</dbReference>
<feature type="region of interest" description="Disordered" evidence="1">
    <location>
        <begin position="577"/>
        <end position="610"/>
    </location>
</feature>
<accession>A0AAV2TFB0</accession>
<protein>
    <submittedName>
        <fullName evidence="2">Uncharacterized protein</fullName>
    </submittedName>
</protein>
<evidence type="ECO:0000313" key="2">
    <source>
        <dbReference type="EMBL" id="CAL5135830.1"/>
    </source>
</evidence>
<name>A0AAV2TFB0_CALDB</name>
<evidence type="ECO:0000313" key="3">
    <source>
        <dbReference type="Proteomes" id="UP001497525"/>
    </source>
</evidence>
<feature type="compositionally biased region" description="Polar residues" evidence="1">
    <location>
        <begin position="582"/>
        <end position="606"/>
    </location>
</feature>
<comment type="caution">
    <text evidence="2">The sequence shown here is derived from an EMBL/GenBank/DDBJ whole genome shotgun (WGS) entry which is preliminary data.</text>
</comment>
<feature type="region of interest" description="Disordered" evidence="1">
    <location>
        <begin position="524"/>
        <end position="545"/>
    </location>
</feature>
<evidence type="ECO:0000256" key="1">
    <source>
        <dbReference type="SAM" id="MobiDB-lite"/>
    </source>
</evidence>
<gene>
    <name evidence="2" type="ORF">CDAUBV1_LOCUS9941</name>
</gene>